<dbReference type="Proteomes" id="UP001275084">
    <property type="component" value="Unassembled WGS sequence"/>
</dbReference>
<dbReference type="PANTHER" id="PTHR34502">
    <property type="entry name" value="DUF6594 DOMAIN-CONTAINING PROTEIN-RELATED"/>
    <property type="match status" value="1"/>
</dbReference>
<dbReference type="Pfam" id="PF20237">
    <property type="entry name" value="DUF6594"/>
    <property type="match status" value="1"/>
</dbReference>
<evidence type="ECO:0000313" key="5">
    <source>
        <dbReference type="Proteomes" id="UP001275084"/>
    </source>
</evidence>
<keyword evidence="2" id="KW-0812">Transmembrane</keyword>
<feature type="compositionally biased region" description="Basic and acidic residues" evidence="1">
    <location>
        <begin position="197"/>
        <end position="210"/>
    </location>
</feature>
<dbReference type="AlphaFoldDB" id="A0AAJ0HC95"/>
<dbReference type="EMBL" id="JAUIQD010000006">
    <property type="protein sequence ID" value="KAK3346871.1"/>
    <property type="molecule type" value="Genomic_DNA"/>
</dbReference>
<sequence length="686" mass="74483">MSTSKLRPTTNMEHNVGLAGESWVLRKAAGAKVTVEEDEEDSSSESSSGSDTALPARQPVDERRRLGRQPERQQNERRHNSSDPKDTQHTIASHRKSAPDKLAPPHPESISPAARGGLRSRQPTAVTVVDGGEEDSTQGADSESDEDLPEPSSARLRSATLQYERKAEATGPRERSATTSYEHVDRRQTVTRGSPKQFEDEKQNRFRRPDPLSFLEPGSAEVTAERIQQAITEASGEWSPSSVSSSSSNDSGSQRSVAETDATTPEQSVNGDSLPAPPTDRSSSLPEHKYGTPEMARGPAKHPHIPPKELQPRVSAPGQGHPKHLPRAERLPMSGYELLSAKLSNSASLRSRRHSSSRMAHGNGEQAIKPIYRRFETLNHRLLLHMQDELTELEEQLHRLDTADTQTRRLSNCILPASRRAEFMSGGELQWHKTDILGKIGFKLGQYNHVLTSFTETQNLNPASLADIEAYRTYLATQNPIAEIETRFLDPTEDLVCLAPNRSPTSSLSSSSPRSDSPSALSDDLLTPMPRKMTLGFTPSPSTTAASSRKGSIVSYESRSTESQQHRDSPQPTHIKPTPQELETHTNPSPGIGADLDFLRTPLGQVASLAAVAVVLPVCAFPLVGDFVGRMAVVLVAGLAVAALRERLADAGVWIGVGVGQVLRPGDVMVIVGVYVGVMGVVAVLL</sequence>
<keyword evidence="2" id="KW-0472">Membrane</keyword>
<feature type="compositionally biased region" description="Low complexity" evidence="1">
    <location>
        <begin position="502"/>
        <end position="528"/>
    </location>
</feature>
<dbReference type="InterPro" id="IPR046529">
    <property type="entry name" value="DUF6594"/>
</dbReference>
<feature type="compositionally biased region" description="Low complexity" evidence="1">
    <location>
        <begin position="235"/>
        <end position="256"/>
    </location>
</feature>
<dbReference type="PANTHER" id="PTHR34502:SF6">
    <property type="entry name" value="DUF6594 DOMAIN-CONTAINING PROTEIN"/>
    <property type="match status" value="1"/>
</dbReference>
<feature type="region of interest" description="Disordered" evidence="1">
    <location>
        <begin position="500"/>
        <end position="593"/>
    </location>
</feature>
<evidence type="ECO:0000259" key="3">
    <source>
        <dbReference type="Pfam" id="PF20237"/>
    </source>
</evidence>
<feature type="compositionally biased region" description="Polar residues" evidence="1">
    <location>
        <begin position="1"/>
        <end position="13"/>
    </location>
</feature>
<evidence type="ECO:0000256" key="1">
    <source>
        <dbReference type="SAM" id="MobiDB-lite"/>
    </source>
</evidence>
<feature type="region of interest" description="Disordered" evidence="1">
    <location>
        <begin position="1"/>
        <end position="327"/>
    </location>
</feature>
<protein>
    <recommendedName>
        <fullName evidence="3">DUF6594 domain-containing protein</fullName>
    </recommendedName>
</protein>
<organism evidence="4 5">
    <name type="scientific">Lasiosphaeria hispida</name>
    <dbReference type="NCBI Taxonomy" id="260671"/>
    <lineage>
        <taxon>Eukaryota</taxon>
        <taxon>Fungi</taxon>
        <taxon>Dikarya</taxon>
        <taxon>Ascomycota</taxon>
        <taxon>Pezizomycotina</taxon>
        <taxon>Sordariomycetes</taxon>
        <taxon>Sordariomycetidae</taxon>
        <taxon>Sordariales</taxon>
        <taxon>Lasiosphaeriaceae</taxon>
        <taxon>Lasiosphaeria</taxon>
    </lineage>
</organism>
<feature type="transmembrane region" description="Helical" evidence="2">
    <location>
        <begin position="606"/>
        <end position="624"/>
    </location>
</feature>
<keyword evidence="5" id="KW-1185">Reference proteome</keyword>
<evidence type="ECO:0000313" key="4">
    <source>
        <dbReference type="EMBL" id="KAK3346871.1"/>
    </source>
</evidence>
<feature type="compositionally biased region" description="Polar residues" evidence="1">
    <location>
        <begin position="261"/>
        <end position="271"/>
    </location>
</feature>
<feature type="transmembrane region" description="Helical" evidence="2">
    <location>
        <begin position="668"/>
        <end position="685"/>
    </location>
</feature>
<feature type="compositionally biased region" description="Acidic residues" evidence="1">
    <location>
        <begin position="131"/>
        <end position="149"/>
    </location>
</feature>
<comment type="caution">
    <text evidence="4">The sequence shown here is derived from an EMBL/GenBank/DDBJ whole genome shotgun (WGS) entry which is preliminary data.</text>
</comment>
<feature type="compositionally biased region" description="Basic and acidic residues" evidence="1">
    <location>
        <begin position="59"/>
        <end position="88"/>
    </location>
</feature>
<feature type="compositionally biased region" description="Basic and acidic residues" evidence="1">
    <location>
        <begin position="163"/>
        <end position="188"/>
    </location>
</feature>
<evidence type="ECO:0000256" key="2">
    <source>
        <dbReference type="SAM" id="Phobius"/>
    </source>
</evidence>
<feature type="compositionally biased region" description="Low complexity" evidence="1">
    <location>
        <begin position="538"/>
        <end position="548"/>
    </location>
</feature>
<accession>A0AAJ0HC95</accession>
<keyword evidence="2" id="KW-1133">Transmembrane helix</keyword>
<reference evidence="4" key="2">
    <citation type="submission" date="2023-06" db="EMBL/GenBank/DDBJ databases">
        <authorList>
            <consortium name="Lawrence Berkeley National Laboratory"/>
            <person name="Haridas S."/>
            <person name="Hensen N."/>
            <person name="Bonometti L."/>
            <person name="Westerberg I."/>
            <person name="Brannstrom I.O."/>
            <person name="Guillou S."/>
            <person name="Cros-Aarteil S."/>
            <person name="Calhoun S."/>
            <person name="Kuo A."/>
            <person name="Mondo S."/>
            <person name="Pangilinan J."/>
            <person name="Riley R."/>
            <person name="Labutti K."/>
            <person name="Andreopoulos B."/>
            <person name="Lipzen A."/>
            <person name="Chen C."/>
            <person name="Yanf M."/>
            <person name="Daum C."/>
            <person name="Ng V."/>
            <person name="Clum A."/>
            <person name="Steindorff A."/>
            <person name="Ohm R."/>
            <person name="Martin F."/>
            <person name="Silar P."/>
            <person name="Natvig D."/>
            <person name="Lalanne C."/>
            <person name="Gautier V."/>
            <person name="Ament-Velasquez S.L."/>
            <person name="Kruys A."/>
            <person name="Hutchinson M.I."/>
            <person name="Powell A.J."/>
            <person name="Barry K."/>
            <person name="Miller A.N."/>
            <person name="Grigoriev I.V."/>
            <person name="Debuchy R."/>
            <person name="Gladieux P."/>
            <person name="Thoren M.H."/>
            <person name="Johannesson H."/>
        </authorList>
    </citation>
    <scope>NUCLEOTIDE SEQUENCE</scope>
    <source>
        <strain evidence="4">CBS 955.72</strain>
    </source>
</reference>
<reference evidence="4" key="1">
    <citation type="journal article" date="2023" name="Mol. Phylogenet. Evol.">
        <title>Genome-scale phylogeny and comparative genomics of the fungal order Sordariales.</title>
        <authorList>
            <person name="Hensen N."/>
            <person name="Bonometti L."/>
            <person name="Westerberg I."/>
            <person name="Brannstrom I.O."/>
            <person name="Guillou S."/>
            <person name="Cros-Aarteil S."/>
            <person name="Calhoun S."/>
            <person name="Haridas S."/>
            <person name="Kuo A."/>
            <person name="Mondo S."/>
            <person name="Pangilinan J."/>
            <person name="Riley R."/>
            <person name="LaButti K."/>
            <person name="Andreopoulos B."/>
            <person name="Lipzen A."/>
            <person name="Chen C."/>
            <person name="Yan M."/>
            <person name="Daum C."/>
            <person name="Ng V."/>
            <person name="Clum A."/>
            <person name="Steindorff A."/>
            <person name="Ohm R.A."/>
            <person name="Martin F."/>
            <person name="Silar P."/>
            <person name="Natvig D.O."/>
            <person name="Lalanne C."/>
            <person name="Gautier V."/>
            <person name="Ament-Velasquez S.L."/>
            <person name="Kruys A."/>
            <person name="Hutchinson M.I."/>
            <person name="Powell A.J."/>
            <person name="Barry K."/>
            <person name="Miller A.N."/>
            <person name="Grigoriev I.V."/>
            <person name="Debuchy R."/>
            <person name="Gladieux P."/>
            <person name="Hiltunen Thoren M."/>
            <person name="Johannesson H."/>
        </authorList>
    </citation>
    <scope>NUCLEOTIDE SEQUENCE</scope>
    <source>
        <strain evidence="4">CBS 955.72</strain>
    </source>
</reference>
<name>A0AAJ0HC95_9PEZI</name>
<feature type="domain" description="DUF6594" evidence="3">
    <location>
        <begin position="357"/>
        <end position="644"/>
    </location>
</feature>
<proteinExistence type="predicted"/>
<feature type="transmembrane region" description="Helical" evidence="2">
    <location>
        <begin position="631"/>
        <end position="648"/>
    </location>
</feature>
<gene>
    <name evidence="4" type="ORF">B0T25DRAFT_613534</name>
</gene>